<evidence type="ECO:0000256" key="2">
    <source>
        <dbReference type="ARBA" id="ARBA00022723"/>
    </source>
</evidence>
<feature type="domain" description="AstE/AspA barrel-sandwich hybrid" evidence="7">
    <location>
        <begin position="212"/>
        <end position="293"/>
    </location>
</feature>
<dbReference type="InterPro" id="IPR007036">
    <property type="entry name" value="Aste_AspA_hybrid_dom"/>
</dbReference>
<evidence type="ECO:0000313" key="9">
    <source>
        <dbReference type="EMBL" id="RWX55578.1"/>
    </source>
</evidence>
<comment type="caution">
    <text evidence="9">The sequence shown here is derived from an EMBL/GenBank/DDBJ whole genome shotgun (WGS) entry which is preliminary data.</text>
</comment>
<dbReference type="InterPro" id="IPR016708">
    <property type="entry name" value="Aspartoacylase"/>
</dbReference>
<feature type="binding site" evidence="6">
    <location>
        <position position="110"/>
    </location>
    <ligand>
        <name>Zn(2+)</name>
        <dbReference type="ChEBI" id="CHEBI:29105"/>
    </ligand>
</feature>
<dbReference type="Gene3D" id="3.40.630.10">
    <property type="entry name" value="Zn peptidases"/>
    <property type="match status" value="1"/>
</dbReference>
<dbReference type="CDD" id="cd06909">
    <property type="entry name" value="M14_ASPA"/>
    <property type="match status" value="1"/>
</dbReference>
<feature type="binding site" evidence="6">
    <location>
        <position position="21"/>
    </location>
    <ligand>
        <name>Zn(2+)</name>
        <dbReference type="ChEBI" id="CHEBI:29105"/>
    </ligand>
</feature>
<evidence type="ECO:0000256" key="6">
    <source>
        <dbReference type="PIRSR" id="PIRSR018001-3"/>
    </source>
</evidence>
<dbReference type="GO" id="GO:0016788">
    <property type="term" value="F:hydrolase activity, acting on ester bonds"/>
    <property type="evidence" value="ECO:0007669"/>
    <property type="project" value="InterPro"/>
</dbReference>
<dbReference type="GO" id="GO:0005829">
    <property type="term" value="C:cytosol"/>
    <property type="evidence" value="ECO:0007669"/>
    <property type="project" value="TreeGrafter"/>
</dbReference>
<comment type="similarity">
    <text evidence="1">Belongs to the AspA/AstE family. Aspartoacylase subfamily.</text>
</comment>
<comment type="cofactor">
    <cofactor evidence="6">
        <name>Zn(2+)</name>
        <dbReference type="ChEBI" id="CHEBI:29105"/>
    </cofactor>
    <text evidence="6">Binds 1 zinc ion per subunit.</text>
</comment>
<reference evidence="9 10" key="1">
    <citation type="submission" date="2018-11" db="EMBL/GenBank/DDBJ databases">
        <title>Photobacterium sp. BEI247 sp. nov., a marine bacterium isolated from Yongle Blue Hole in the South China Sea.</title>
        <authorList>
            <person name="Wang X."/>
        </authorList>
    </citation>
    <scope>NUCLEOTIDE SEQUENCE [LARGE SCALE GENOMIC DNA]</scope>
    <source>
        <strain evidence="10">BEI247</strain>
    </source>
</reference>
<dbReference type="InterPro" id="IPR050178">
    <property type="entry name" value="AspA/AstE_fam"/>
</dbReference>
<feature type="active site" description="Proton donor/acceptor" evidence="5">
    <location>
        <position position="170"/>
    </location>
</feature>
<feature type="binding site" evidence="6">
    <location>
        <position position="18"/>
    </location>
    <ligand>
        <name>Zn(2+)</name>
        <dbReference type="ChEBI" id="CHEBI:29105"/>
    </ligand>
</feature>
<evidence type="ECO:0000259" key="7">
    <source>
        <dbReference type="Pfam" id="PF04952"/>
    </source>
</evidence>
<keyword evidence="10" id="KW-1185">Reference proteome</keyword>
<organism evidence="9 10">
    <name type="scientific">Photobacterium chitinilyticum</name>
    <dbReference type="NCBI Taxonomy" id="2485123"/>
    <lineage>
        <taxon>Bacteria</taxon>
        <taxon>Pseudomonadati</taxon>
        <taxon>Pseudomonadota</taxon>
        <taxon>Gammaproteobacteria</taxon>
        <taxon>Vibrionales</taxon>
        <taxon>Vibrionaceae</taxon>
        <taxon>Photobacterium</taxon>
    </lineage>
</organism>
<evidence type="ECO:0000256" key="3">
    <source>
        <dbReference type="ARBA" id="ARBA00022801"/>
    </source>
</evidence>
<name>A0A444JRG8_9GAMM</name>
<evidence type="ECO:0000313" key="10">
    <source>
        <dbReference type="Proteomes" id="UP000287563"/>
    </source>
</evidence>
<dbReference type="HAMAP" id="MF_00704">
    <property type="entry name" value="Aspartoacylase"/>
    <property type="match status" value="1"/>
</dbReference>
<dbReference type="AlphaFoldDB" id="A0A444JRG8"/>
<dbReference type="Gene3D" id="2.20.25.160">
    <property type="match status" value="1"/>
</dbReference>
<protein>
    <submittedName>
        <fullName evidence="9">Aspartoacylase</fullName>
        <ecNumber evidence="9">3.5.1.15</ecNumber>
    </submittedName>
</protein>
<dbReference type="SUPFAM" id="SSF53187">
    <property type="entry name" value="Zn-dependent exopeptidases"/>
    <property type="match status" value="1"/>
</dbReference>
<keyword evidence="3 9" id="KW-0378">Hydrolase</keyword>
<dbReference type="Pfam" id="PF04952">
    <property type="entry name" value="AstE_AspA_hybrid"/>
    <property type="match status" value="1"/>
</dbReference>
<dbReference type="InterPro" id="IPR055438">
    <property type="entry name" value="AstE_AspA_cat"/>
</dbReference>
<dbReference type="PANTHER" id="PTHR15162">
    <property type="entry name" value="ASPARTOACYLASE"/>
    <property type="match status" value="1"/>
</dbReference>
<proteinExistence type="inferred from homology"/>
<dbReference type="Proteomes" id="UP000287563">
    <property type="component" value="Unassembled WGS sequence"/>
</dbReference>
<gene>
    <name evidence="9" type="ORF">EDI28_09480</name>
</gene>
<dbReference type="PIRSF" id="PIRSF018001">
    <property type="entry name" value="Aspartoacylase"/>
    <property type="match status" value="1"/>
</dbReference>
<dbReference type="GO" id="GO:0019807">
    <property type="term" value="F:aspartoacylase activity"/>
    <property type="evidence" value="ECO:0007669"/>
    <property type="project" value="UniProtKB-EC"/>
</dbReference>
<sequence length="298" mass="33794">MNTRTNTINSVAVIGGTHGNEFSGIYLLRKWQQNPTLIIRDSFSTQTVFANPKAFEENKRYLDCDLNRQFSLDDLNNPELANYEQSRAKAINLQVGPKGNAKTDFIIDLHNTTSNMGPTLILLQSDAFNRKMGAYVKAKMPEAVVVLEDQSTVEEHYFLSSITKQGVIVEVGPQSQSVLRQDVLDWMEEMTQHILDYVELHNTGSLPTLPASYEAFKYEETLKLPEDDKGERIGMVHRNIQDADFKPIRSGDPVFTLFDGKEICWIGDYEAYPHFINEAAYYDNNLAMSLAKKVIVEV</sequence>
<dbReference type="OrthoDB" id="531770at2"/>
<accession>A0A444JRG8</accession>
<evidence type="ECO:0000256" key="5">
    <source>
        <dbReference type="PIRSR" id="PIRSR018001-1"/>
    </source>
</evidence>
<evidence type="ECO:0000259" key="8">
    <source>
        <dbReference type="Pfam" id="PF24827"/>
    </source>
</evidence>
<evidence type="ECO:0000256" key="4">
    <source>
        <dbReference type="ARBA" id="ARBA00022833"/>
    </source>
</evidence>
<keyword evidence="2 6" id="KW-0479">Metal-binding</keyword>
<dbReference type="Pfam" id="PF24827">
    <property type="entry name" value="AstE_AspA_cat"/>
    <property type="match status" value="1"/>
</dbReference>
<dbReference type="EMBL" id="RJLM01000003">
    <property type="protein sequence ID" value="RWX55578.1"/>
    <property type="molecule type" value="Genomic_DNA"/>
</dbReference>
<feature type="domain" description="Succinylglutamate desuccinylase/Aspartoacylase catalytic" evidence="8">
    <location>
        <begin position="9"/>
        <end position="197"/>
    </location>
</feature>
<keyword evidence="4 6" id="KW-0862">Zinc</keyword>
<dbReference type="RefSeq" id="WP_128783601.1">
    <property type="nucleotide sequence ID" value="NZ_RJLM01000003.1"/>
</dbReference>
<evidence type="ECO:0000256" key="1">
    <source>
        <dbReference type="ARBA" id="ARBA00006173"/>
    </source>
</evidence>
<dbReference type="EC" id="3.5.1.15" evidence="9"/>
<dbReference type="NCBIfam" id="NF002601">
    <property type="entry name" value="PRK02259.1"/>
    <property type="match status" value="1"/>
</dbReference>
<dbReference type="PANTHER" id="PTHR15162:SF7">
    <property type="entry name" value="SUCCINYLGLUTAMATE DESUCCINYLASE"/>
    <property type="match status" value="1"/>
</dbReference>
<dbReference type="GO" id="GO:0046872">
    <property type="term" value="F:metal ion binding"/>
    <property type="evidence" value="ECO:0007669"/>
    <property type="project" value="UniProtKB-KW"/>
</dbReference>